<dbReference type="SUPFAM" id="SSF56784">
    <property type="entry name" value="HAD-like"/>
    <property type="match status" value="1"/>
</dbReference>
<dbReference type="SFLD" id="SFLDG01140">
    <property type="entry name" value="C2.B:_Phosphomannomutase_and_P"/>
    <property type="match status" value="1"/>
</dbReference>
<reference evidence="2" key="1">
    <citation type="submission" date="2017-04" db="EMBL/GenBank/DDBJ databases">
        <title>Function of individual gut microbiota members based on whole genome sequencing of pure cultures obtained from chicken caecum.</title>
        <authorList>
            <person name="Medvecky M."/>
            <person name="Cejkova D."/>
            <person name="Polansky O."/>
            <person name="Karasova D."/>
            <person name="Kubasova T."/>
            <person name="Cizek A."/>
            <person name="Rychlik I."/>
        </authorList>
    </citation>
    <scope>NUCLEOTIDE SEQUENCE [LARGE SCALE GENOMIC DNA]</scope>
    <source>
        <strain evidence="2">An5</strain>
    </source>
</reference>
<dbReference type="Gene3D" id="3.40.50.1000">
    <property type="entry name" value="HAD superfamily/HAD-like"/>
    <property type="match status" value="1"/>
</dbReference>
<dbReference type="SFLD" id="SFLDS00003">
    <property type="entry name" value="Haloacid_Dehalogenase"/>
    <property type="match status" value="1"/>
</dbReference>
<dbReference type="InterPro" id="IPR006379">
    <property type="entry name" value="HAD-SF_hydro_IIB"/>
</dbReference>
<dbReference type="Pfam" id="PF08282">
    <property type="entry name" value="Hydrolase_3"/>
    <property type="match status" value="1"/>
</dbReference>
<name>A0A1Y3Y3G3_9ACTN</name>
<dbReference type="GO" id="GO:0000287">
    <property type="term" value="F:magnesium ion binding"/>
    <property type="evidence" value="ECO:0007669"/>
    <property type="project" value="TreeGrafter"/>
</dbReference>
<dbReference type="PROSITE" id="PS01229">
    <property type="entry name" value="COF_2"/>
    <property type="match status" value="1"/>
</dbReference>
<dbReference type="NCBIfam" id="TIGR01484">
    <property type="entry name" value="HAD-SF-IIB"/>
    <property type="match status" value="1"/>
</dbReference>
<dbReference type="PROSITE" id="PS01228">
    <property type="entry name" value="COF_1"/>
    <property type="match status" value="1"/>
</dbReference>
<gene>
    <name evidence="1" type="ORF">B5G02_04655</name>
</gene>
<dbReference type="Gene3D" id="3.30.1240.10">
    <property type="match status" value="1"/>
</dbReference>
<organism evidence="1 2">
    <name type="scientific">[Collinsella] massiliensis</name>
    <dbReference type="NCBI Taxonomy" id="1232426"/>
    <lineage>
        <taxon>Bacteria</taxon>
        <taxon>Bacillati</taxon>
        <taxon>Actinomycetota</taxon>
        <taxon>Coriobacteriia</taxon>
        <taxon>Coriobacteriales</taxon>
        <taxon>Coriobacteriaceae</taxon>
        <taxon>Enorma</taxon>
    </lineage>
</organism>
<dbReference type="EMBL" id="NFIE01000008">
    <property type="protein sequence ID" value="OUN88860.1"/>
    <property type="molecule type" value="Genomic_DNA"/>
</dbReference>
<dbReference type="AlphaFoldDB" id="A0A1Y3Y3G3"/>
<dbReference type="OrthoDB" id="3180855at2"/>
<protein>
    <submittedName>
        <fullName evidence="1">Hydrolase</fullName>
    </submittedName>
</protein>
<dbReference type="InterPro" id="IPR023214">
    <property type="entry name" value="HAD_sf"/>
</dbReference>
<dbReference type="PANTHER" id="PTHR10000:SF8">
    <property type="entry name" value="HAD SUPERFAMILY HYDROLASE-LIKE, TYPE 3"/>
    <property type="match status" value="1"/>
</dbReference>
<evidence type="ECO:0000313" key="2">
    <source>
        <dbReference type="Proteomes" id="UP000195781"/>
    </source>
</evidence>
<dbReference type="PANTHER" id="PTHR10000">
    <property type="entry name" value="PHOSPHOSERINE PHOSPHATASE"/>
    <property type="match status" value="1"/>
</dbReference>
<keyword evidence="2" id="KW-1185">Reference proteome</keyword>
<sequence>MIKLIASDMDGTLLNENGEVPPETFDLILALREKGIHFAASSGRRFDRLCMFFEPVRDQMDFVAANGAQVYAGGELVDREVFSHLGIKRLAKTVGMFEHLHLALFDRTKSFLLDDEDKFVRECDKDLPNIERIWYLPTPDVNIIKASIYCDDGHVMDYAYALSRELGDEFIFAPSGSAWVDPIQRGVSKATGIQQVMARYGIKREEVMAFGDSMNDYEIIRFAGVGCAMANARPALRAVADRVVGYNHEQAVQQEMRKLLEQSA</sequence>
<evidence type="ECO:0000313" key="1">
    <source>
        <dbReference type="EMBL" id="OUN88860.1"/>
    </source>
</evidence>
<comment type="caution">
    <text evidence="1">The sequence shown here is derived from an EMBL/GenBank/DDBJ whole genome shotgun (WGS) entry which is preliminary data.</text>
</comment>
<proteinExistence type="predicted"/>
<dbReference type="NCBIfam" id="TIGR00099">
    <property type="entry name" value="Cof-subfamily"/>
    <property type="match status" value="1"/>
</dbReference>
<accession>A0A1Y3Y3G3</accession>
<dbReference type="RefSeq" id="WP_094335363.1">
    <property type="nucleotide sequence ID" value="NZ_NFIE01000008.1"/>
</dbReference>
<dbReference type="InterPro" id="IPR036412">
    <property type="entry name" value="HAD-like_sf"/>
</dbReference>
<dbReference type="GO" id="GO:0005829">
    <property type="term" value="C:cytosol"/>
    <property type="evidence" value="ECO:0007669"/>
    <property type="project" value="TreeGrafter"/>
</dbReference>
<dbReference type="InterPro" id="IPR000150">
    <property type="entry name" value="Cof"/>
</dbReference>
<dbReference type="GO" id="GO:0016791">
    <property type="term" value="F:phosphatase activity"/>
    <property type="evidence" value="ECO:0007669"/>
    <property type="project" value="TreeGrafter"/>
</dbReference>
<keyword evidence="1" id="KW-0378">Hydrolase</keyword>
<dbReference type="Proteomes" id="UP000195781">
    <property type="component" value="Unassembled WGS sequence"/>
</dbReference>